<protein>
    <submittedName>
        <fullName evidence="1">Uncharacterized protein</fullName>
    </submittedName>
</protein>
<accession>X1AVX0</accession>
<sequence>MNNKELREKVIKRYKNGESPKEIYQSLGKVKALFINSLNILYVIEKLTEN</sequence>
<gene>
    <name evidence="1" type="ORF">S01H4_02469</name>
</gene>
<organism evidence="1">
    <name type="scientific">marine sediment metagenome</name>
    <dbReference type="NCBI Taxonomy" id="412755"/>
    <lineage>
        <taxon>unclassified sequences</taxon>
        <taxon>metagenomes</taxon>
        <taxon>ecological metagenomes</taxon>
    </lineage>
</organism>
<dbReference type="AlphaFoldDB" id="X1AVX0"/>
<name>X1AVX0_9ZZZZ</name>
<comment type="caution">
    <text evidence="1">The sequence shown here is derived from an EMBL/GenBank/DDBJ whole genome shotgun (WGS) entry which is preliminary data.</text>
</comment>
<reference evidence="1" key="1">
    <citation type="journal article" date="2014" name="Front. Microbiol.">
        <title>High frequency of phylogenetically diverse reductive dehalogenase-homologous genes in deep subseafloor sedimentary metagenomes.</title>
        <authorList>
            <person name="Kawai M."/>
            <person name="Futagami T."/>
            <person name="Toyoda A."/>
            <person name="Takaki Y."/>
            <person name="Nishi S."/>
            <person name="Hori S."/>
            <person name="Arai W."/>
            <person name="Tsubouchi T."/>
            <person name="Morono Y."/>
            <person name="Uchiyama I."/>
            <person name="Ito T."/>
            <person name="Fujiyama A."/>
            <person name="Inagaki F."/>
            <person name="Takami H."/>
        </authorList>
    </citation>
    <scope>NUCLEOTIDE SEQUENCE</scope>
    <source>
        <strain evidence="1">Expedition CK06-06</strain>
    </source>
</reference>
<evidence type="ECO:0000313" key="1">
    <source>
        <dbReference type="EMBL" id="GAG73377.1"/>
    </source>
</evidence>
<dbReference type="EMBL" id="BART01000538">
    <property type="protein sequence ID" value="GAG73377.1"/>
    <property type="molecule type" value="Genomic_DNA"/>
</dbReference>
<proteinExistence type="predicted"/>